<dbReference type="Proteomes" id="UP000663866">
    <property type="component" value="Unassembled WGS sequence"/>
</dbReference>
<gene>
    <name evidence="1" type="ORF">OVN521_LOCUS22549</name>
</gene>
<organism evidence="1 2">
    <name type="scientific">Rotaria magnacalcarata</name>
    <dbReference type="NCBI Taxonomy" id="392030"/>
    <lineage>
        <taxon>Eukaryota</taxon>
        <taxon>Metazoa</taxon>
        <taxon>Spiralia</taxon>
        <taxon>Gnathifera</taxon>
        <taxon>Rotifera</taxon>
        <taxon>Eurotatoria</taxon>
        <taxon>Bdelloidea</taxon>
        <taxon>Philodinida</taxon>
        <taxon>Philodinidae</taxon>
        <taxon>Rotaria</taxon>
    </lineage>
</organism>
<dbReference type="AlphaFoldDB" id="A0A819X6V3"/>
<reference evidence="1" key="1">
    <citation type="submission" date="2021-02" db="EMBL/GenBank/DDBJ databases">
        <authorList>
            <person name="Nowell W R."/>
        </authorList>
    </citation>
    <scope>NUCLEOTIDE SEQUENCE</scope>
</reference>
<dbReference type="EMBL" id="CAJOBG010004915">
    <property type="protein sequence ID" value="CAF4131714.1"/>
    <property type="molecule type" value="Genomic_DNA"/>
</dbReference>
<name>A0A819X6V3_9BILA</name>
<accession>A0A819X6V3</accession>
<sequence length="47" mass="5315">CVEFEVAFCDIGDICKNDVRFILLTIPGFTIGPKSIEYRICNDSDDE</sequence>
<evidence type="ECO:0000313" key="1">
    <source>
        <dbReference type="EMBL" id="CAF4131714.1"/>
    </source>
</evidence>
<evidence type="ECO:0000313" key="2">
    <source>
        <dbReference type="Proteomes" id="UP000663866"/>
    </source>
</evidence>
<comment type="caution">
    <text evidence="1">The sequence shown here is derived from an EMBL/GenBank/DDBJ whole genome shotgun (WGS) entry which is preliminary data.</text>
</comment>
<keyword evidence="2" id="KW-1185">Reference proteome</keyword>
<feature type="non-terminal residue" evidence="1">
    <location>
        <position position="1"/>
    </location>
</feature>
<protein>
    <submittedName>
        <fullName evidence="1">Uncharacterized protein</fullName>
    </submittedName>
</protein>
<proteinExistence type="predicted"/>